<dbReference type="GO" id="GO:0005730">
    <property type="term" value="C:nucleolus"/>
    <property type="evidence" value="ECO:0007669"/>
    <property type="project" value="TreeGrafter"/>
</dbReference>
<evidence type="ECO:0000256" key="3">
    <source>
        <dbReference type="SAM" id="MobiDB-lite"/>
    </source>
</evidence>
<reference evidence="6 7" key="2">
    <citation type="journal article" date="2013" name="IMA Fungus">
        <title>IMA Genome-F 1: Ceratocystis fimbriata: Draft nuclear genome sequence for the plant pathogen, Ceratocystis fimbriata.</title>
        <authorList>
            <person name="Wilken P.M."/>
            <person name="Steenkamp E.T."/>
            <person name="Wingfield M.J."/>
            <person name="de Beer Z.W."/>
            <person name="Wingfield B.D."/>
        </authorList>
    </citation>
    <scope>NUCLEOTIDE SEQUENCE [LARGE SCALE GENOMIC DNA]</scope>
    <source>
        <strain evidence="6 7">CBS 114723</strain>
    </source>
</reference>
<dbReference type="Proteomes" id="UP000222788">
    <property type="component" value="Unassembled WGS sequence"/>
</dbReference>
<evidence type="ECO:0000313" key="6">
    <source>
        <dbReference type="EMBL" id="PHH51024.1"/>
    </source>
</evidence>
<feature type="compositionally biased region" description="Polar residues" evidence="3">
    <location>
        <begin position="259"/>
        <end position="270"/>
    </location>
</feature>
<feature type="compositionally biased region" description="Acidic residues" evidence="3">
    <location>
        <begin position="82"/>
        <end position="114"/>
    </location>
</feature>
<feature type="domain" description="AATF leucine zipper-containing" evidence="5">
    <location>
        <begin position="278"/>
        <end position="396"/>
    </location>
</feature>
<dbReference type="EMBL" id="APWK03000106">
    <property type="protein sequence ID" value="PHH51024.1"/>
    <property type="molecule type" value="Genomic_DNA"/>
</dbReference>
<comment type="caution">
    <text evidence="6">The sequence shown here is derived from an EMBL/GenBank/DDBJ whole genome shotgun (WGS) entry which is preliminary data.</text>
</comment>
<dbReference type="PANTHER" id="PTHR15565:SF0">
    <property type="entry name" value="PROTEIN AATF"/>
    <property type="match status" value="1"/>
</dbReference>
<proteinExistence type="inferred from homology"/>
<evidence type="ECO:0000256" key="2">
    <source>
        <dbReference type="ARBA" id="ARBA00013850"/>
    </source>
</evidence>
<comment type="similarity">
    <text evidence="1">Belongs to the AATF family.</text>
</comment>
<protein>
    <recommendedName>
        <fullName evidence="2">Protein BFR2</fullName>
    </recommendedName>
</protein>
<feature type="compositionally biased region" description="Basic and acidic residues" evidence="3">
    <location>
        <begin position="13"/>
        <end position="23"/>
    </location>
</feature>
<evidence type="ECO:0000259" key="4">
    <source>
        <dbReference type="Pfam" id="PF08164"/>
    </source>
</evidence>
<feature type="region of interest" description="Disordered" evidence="3">
    <location>
        <begin position="549"/>
        <end position="578"/>
    </location>
</feature>
<dbReference type="Pfam" id="PF13339">
    <property type="entry name" value="AATF-Che1"/>
    <property type="match status" value="1"/>
</dbReference>
<feature type="region of interest" description="Disordered" evidence="3">
    <location>
        <begin position="1"/>
        <end position="270"/>
    </location>
</feature>
<dbReference type="GO" id="GO:0000462">
    <property type="term" value="P:maturation of SSU-rRNA from tricistronic rRNA transcript (SSU-rRNA, 5.8S rRNA, LSU-rRNA)"/>
    <property type="evidence" value="ECO:0007669"/>
    <property type="project" value="TreeGrafter"/>
</dbReference>
<gene>
    <name evidence="6" type="primary">bfr2</name>
    <name evidence="6" type="ORF">CFIMG_002357RA</name>
</gene>
<feature type="compositionally biased region" description="Basic and acidic residues" evidence="3">
    <location>
        <begin position="115"/>
        <end position="125"/>
    </location>
</feature>
<reference evidence="6 7" key="1">
    <citation type="journal article" date="2013" name="Fungal Biol.">
        <title>Analysis of microsatellite markers in the genome of the plant pathogen Ceratocystis fimbriata.</title>
        <authorList>
            <person name="Simpson M.C."/>
            <person name="Wilken P.M."/>
            <person name="Coetzee M.P."/>
            <person name="Wingfield M.J."/>
            <person name="Wingfield B.D."/>
        </authorList>
    </citation>
    <scope>NUCLEOTIDE SEQUENCE [LARGE SCALE GENOMIC DNA]</scope>
    <source>
        <strain evidence="6 7">CBS 114723</strain>
    </source>
</reference>
<dbReference type="Pfam" id="PF08164">
    <property type="entry name" value="TRAUB"/>
    <property type="match status" value="1"/>
</dbReference>
<dbReference type="AlphaFoldDB" id="A0A2C5WZI0"/>
<feature type="compositionally biased region" description="Polar residues" evidence="3">
    <location>
        <begin position="149"/>
        <end position="160"/>
    </location>
</feature>
<feature type="compositionally biased region" description="Acidic residues" evidence="3">
    <location>
        <begin position="550"/>
        <end position="570"/>
    </location>
</feature>
<evidence type="ECO:0000259" key="5">
    <source>
        <dbReference type="Pfam" id="PF13339"/>
    </source>
</evidence>
<dbReference type="InterPro" id="IPR012617">
    <property type="entry name" value="AATF_C"/>
</dbReference>
<feature type="compositionally biased region" description="Acidic residues" evidence="3">
    <location>
        <begin position="127"/>
        <end position="141"/>
    </location>
</feature>
<dbReference type="InterPro" id="IPR025160">
    <property type="entry name" value="AATF"/>
</dbReference>
<feature type="compositionally biased region" description="Acidic residues" evidence="3">
    <location>
        <begin position="172"/>
        <end position="198"/>
    </location>
</feature>
<accession>A0A2C5WZI0</accession>
<dbReference type="PANTHER" id="PTHR15565">
    <property type="entry name" value="AATF PROTEIN APOPTOSIS ANTAGONIZING TRANSCRIPTION FACTOR"/>
    <property type="match status" value="1"/>
</dbReference>
<dbReference type="InterPro" id="IPR039223">
    <property type="entry name" value="AATF/Bfr2"/>
</dbReference>
<name>A0A2C5WZI0_9PEZI</name>
<feature type="compositionally biased region" description="Basic residues" evidence="3">
    <location>
        <begin position="1"/>
        <end position="11"/>
    </location>
</feature>
<dbReference type="OrthoDB" id="5783963at2759"/>
<keyword evidence="7" id="KW-1185">Reference proteome</keyword>
<evidence type="ECO:0000256" key="1">
    <source>
        <dbReference type="ARBA" id="ARBA00008966"/>
    </source>
</evidence>
<sequence>MGAKLRGRARQFAHLEEKPKTDYDPEAENVPSENENDDGESEDENAGTEHYVQVGKSKLRKSEGLSLGHNYRGTRVSRKALEEDDNDLPQDDSDDSDDSEEDDEEEEFDDPDMADLEKDQARITNDELIDSDDAFVESDQEFTEKFTFRGSSKPKSTTNSRKNRPKAVDFMPESDQDGGEEDFQDAQEELDDEDDDEAGGSKMIVDDERSEESDDFGSEEDDDSEEDEDDEEDEEDEEDEDEGEDDEDEDEDEEDETTNRNFNANDHLSSLSAAAKQEALKGMAVRGQRKLFDGLLNFRIRLQKALVSANTLPIADQDTESTASDEDAAEQAAIQLWNTLDSIRTDFTNSAVKGSQKRKRQIDSSTATKSIWGFMQEDEAESLKYRRVTLDKWSRRVGPSAAASRDRLKSTNNSICAVLDEQLSEPSRLIKRTQIPRSCAPAHAAKKISEDTQIYDDADFYQLLLKELVEQRTTETDQAAGTAVATVRWAAMKEAKTRKIVDRKASRGRKLKFTVHEKLQSFMAPEDRRQWEEEAVDRLFSTLLGQQVALDEEDEQSNAEDEDPEMDAEEEGLKLFRS</sequence>
<organism evidence="6 7">
    <name type="scientific">Ceratocystis fimbriata CBS 114723</name>
    <dbReference type="NCBI Taxonomy" id="1035309"/>
    <lineage>
        <taxon>Eukaryota</taxon>
        <taxon>Fungi</taxon>
        <taxon>Dikarya</taxon>
        <taxon>Ascomycota</taxon>
        <taxon>Pezizomycotina</taxon>
        <taxon>Sordariomycetes</taxon>
        <taxon>Hypocreomycetidae</taxon>
        <taxon>Microascales</taxon>
        <taxon>Ceratocystidaceae</taxon>
        <taxon>Ceratocystis</taxon>
    </lineage>
</organism>
<feature type="compositionally biased region" description="Acidic residues" evidence="3">
    <location>
        <begin position="34"/>
        <end position="46"/>
    </location>
</feature>
<dbReference type="STRING" id="1035309.A0A2C5WZI0"/>
<evidence type="ECO:0000313" key="7">
    <source>
        <dbReference type="Proteomes" id="UP000222788"/>
    </source>
</evidence>
<feature type="domain" description="Apoptosis-antagonizing transcription factor C-terminal" evidence="4">
    <location>
        <begin position="461"/>
        <end position="544"/>
    </location>
</feature>
<feature type="compositionally biased region" description="Acidic residues" evidence="3">
    <location>
        <begin position="208"/>
        <end position="256"/>
    </location>
</feature>